<comment type="similarity">
    <text evidence="1">Belongs to the sigma-70 factor family. ECF subfamily.</text>
</comment>
<keyword evidence="3" id="KW-0731">Sigma factor</keyword>
<dbReference type="SUPFAM" id="SSF88659">
    <property type="entry name" value="Sigma3 and sigma4 domains of RNA polymerase sigma factors"/>
    <property type="match status" value="1"/>
</dbReference>
<keyword evidence="10" id="KW-1185">Reference proteome</keyword>
<proteinExistence type="inferred from homology"/>
<evidence type="ECO:0000256" key="5">
    <source>
        <dbReference type="ARBA" id="ARBA00023163"/>
    </source>
</evidence>
<evidence type="ECO:0000256" key="3">
    <source>
        <dbReference type="ARBA" id="ARBA00023082"/>
    </source>
</evidence>
<comment type="caution">
    <text evidence="9">The sequence shown here is derived from an EMBL/GenBank/DDBJ whole genome shotgun (WGS) entry which is preliminary data.</text>
</comment>
<dbReference type="SUPFAM" id="SSF88946">
    <property type="entry name" value="Sigma2 domain of RNA polymerase sigma factors"/>
    <property type="match status" value="1"/>
</dbReference>
<evidence type="ECO:0000256" key="6">
    <source>
        <dbReference type="SAM" id="MobiDB-lite"/>
    </source>
</evidence>
<dbReference type="InterPro" id="IPR013249">
    <property type="entry name" value="RNA_pol_sigma70_r4_t2"/>
</dbReference>
<keyword evidence="4" id="KW-0238">DNA-binding</keyword>
<feature type="compositionally biased region" description="Basic and acidic residues" evidence="6">
    <location>
        <begin position="105"/>
        <end position="123"/>
    </location>
</feature>
<dbReference type="InterPro" id="IPR039425">
    <property type="entry name" value="RNA_pol_sigma-70-like"/>
</dbReference>
<evidence type="ECO:0000313" key="9">
    <source>
        <dbReference type="EMBL" id="MEQ2442752.1"/>
    </source>
</evidence>
<organism evidence="9 10">
    <name type="scientific">Pseudoflavonifractor intestinihominis</name>
    <dbReference type="NCBI Taxonomy" id="3133171"/>
    <lineage>
        <taxon>Bacteria</taxon>
        <taxon>Bacillati</taxon>
        <taxon>Bacillota</taxon>
        <taxon>Clostridia</taxon>
        <taxon>Eubacteriales</taxon>
        <taxon>Oscillospiraceae</taxon>
        <taxon>Pseudoflavonifractor</taxon>
    </lineage>
</organism>
<reference evidence="9 10" key="1">
    <citation type="submission" date="2024-03" db="EMBL/GenBank/DDBJ databases">
        <title>Human intestinal bacterial collection.</title>
        <authorList>
            <person name="Pauvert C."/>
            <person name="Hitch T.C.A."/>
            <person name="Clavel T."/>
        </authorList>
    </citation>
    <scope>NUCLEOTIDE SEQUENCE [LARGE SCALE GENOMIC DNA]</scope>
    <source>
        <strain evidence="9 10">CLA-AP-H29</strain>
    </source>
</reference>
<evidence type="ECO:0000256" key="1">
    <source>
        <dbReference type="ARBA" id="ARBA00010641"/>
    </source>
</evidence>
<dbReference type="InterPro" id="IPR013325">
    <property type="entry name" value="RNA_pol_sigma_r2"/>
</dbReference>
<feature type="domain" description="RNA polymerase sigma-70 region 2" evidence="7">
    <location>
        <begin position="22"/>
        <end position="90"/>
    </location>
</feature>
<feature type="region of interest" description="Disordered" evidence="6">
    <location>
        <begin position="99"/>
        <end position="123"/>
    </location>
</feature>
<dbReference type="Proteomes" id="UP001464378">
    <property type="component" value="Unassembled WGS sequence"/>
</dbReference>
<evidence type="ECO:0000259" key="7">
    <source>
        <dbReference type="Pfam" id="PF04542"/>
    </source>
</evidence>
<keyword evidence="2" id="KW-0805">Transcription regulation</keyword>
<dbReference type="NCBIfam" id="TIGR02937">
    <property type="entry name" value="sigma70-ECF"/>
    <property type="match status" value="1"/>
</dbReference>
<feature type="domain" description="RNA polymerase sigma factor 70 region 4 type 2" evidence="8">
    <location>
        <begin position="128"/>
        <end position="180"/>
    </location>
</feature>
<evidence type="ECO:0000256" key="2">
    <source>
        <dbReference type="ARBA" id="ARBA00023015"/>
    </source>
</evidence>
<gene>
    <name evidence="9" type="ORF">WMO64_04655</name>
</gene>
<evidence type="ECO:0000313" key="10">
    <source>
        <dbReference type="Proteomes" id="UP001464378"/>
    </source>
</evidence>
<dbReference type="Gene3D" id="1.10.1740.10">
    <property type="match status" value="1"/>
</dbReference>
<dbReference type="Gene3D" id="1.10.10.10">
    <property type="entry name" value="Winged helix-like DNA-binding domain superfamily/Winged helix DNA-binding domain"/>
    <property type="match status" value="1"/>
</dbReference>
<dbReference type="PANTHER" id="PTHR43133:SF8">
    <property type="entry name" value="RNA POLYMERASE SIGMA FACTOR HI_1459-RELATED"/>
    <property type="match status" value="1"/>
</dbReference>
<dbReference type="PANTHER" id="PTHR43133">
    <property type="entry name" value="RNA POLYMERASE ECF-TYPE SIGMA FACTO"/>
    <property type="match status" value="1"/>
</dbReference>
<evidence type="ECO:0000256" key="4">
    <source>
        <dbReference type="ARBA" id="ARBA00023125"/>
    </source>
</evidence>
<dbReference type="InterPro" id="IPR036388">
    <property type="entry name" value="WH-like_DNA-bd_sf"/>
</dbReference>
<protein>
    <submittedName>
        <fullName evidence="9">Sigma-70 family RNA polymerase sigma factor</fullName>
    </submittedName>
</protein>
<dbReference type="Pfam" id="PF08281">
    <property type="entry name" value="Sigma70_r4_2"/>
    <property type="match status" value="1"/>
</dbReference>
<accession>A0ABV1E621</accession>
<keyword evidence="5" id="KW-0804">Transcription</keyword>
<dbReference type="EMBL" id="JBBMFK010000005">
    <property type="protein sequence ID" value="MEQ2442752.1"/>
    <property type="molecule type" value="Genomic_DNA"/>
</dbReference>
<dbReference type="Pfam" id="PF04542">
    <property type="entry name" value="Sigma70_r2"/>
    <property type="match status" value="1"/>
</dbReference>
<dbReference type="RefSeq" id="WP_349231167.1">
    <property type="nucleotide sequence ID" value="NZ_JBBMFK010000005.1"/>
</dbReference>
<evidence type="ECO:0000259" key="8">
    <source>
        <dbReference type="Pfam" id="PF08281"/>
    </source>
</evidence>
<dbReference type="InterPro" id="IPR007627">
    <property type="entry name" value="RNA_pol_sigma70_r2"/>
</dbReference>
<dbReference type="InterPro" id="IPR014284">
    <property type="entry name" value="RNA_pol_sigma-70_dom"/>
</dbReference>
<sequence length="198" mass="22557">MENERELVARAKKGDQEAFGVLVEANQGRIYNLTLRMTGSPEDALDLSQEAFLNAWRGLDKFQGDSSFSTWLYRLASNACIDFLRREKRRRDISMTVSLDDEEEGRQAELPDHRQSPQGELERRELREDIRRGLMSLSEEHRQVLVMREINGMSYAEIGAALELEEGTVKSRIARARLALRKILVKDGNFSGAPSSIT</sequence>
<dbReference type="InterPro" id="IPR013324">
    <property type="entry name" value="RNA_pol_sigma_r3/r4-like"/>
</dbReference>
<dbReference type="CDD" id="cd06171">
    <property type="entry name" value="Sigma70_r4"/>
    <property type="match status" value="1"/>
</dbReference>
<name>A0ABV1E621_9FIRM</name>